<reference evidence="4 5" key="1">
    <citation type="submission" date="2019-07" db="EMBL/GenBank/DDBJ databases">
        <title>Whole genome shotgun sequence of Thiobacillus plumbophilus NBRC 107929.</title>
        <authorList>
            <person name="Hosoyama A."/>
            <person name="Uohara A."/>
            <person name="Ohji S."/>
            <person name="Ichikawa N."/>
        </authorList>
    </citation>
    <scope>NUCLEOTIDE SEQUENCE [LARGE SCALE GENOMIC DNA]</scope>
    <source>
        <strain evidence="4 5">NBRC 107929</strain>
    </source>
</reference>
<sequence>METTANNLSSNQSPIGKSIAGNIDDASVGAHHTIDKVSEAARPAVDRVATGAHQVVDKLAGAAANAAETLGVKGEQFKQAQTRITENCRDYVRENPIASVGIAVVAGFLLSRFIGTR</sequence>
<keyword evidence="2" id="KW-0472">Membrane</keyword>
<name>A0A512LB17_9PROT</name>
<dbReference type="Pfam" id="PF19029">
    <property type="entry name" value="DUF883_C"/>
    <property type="match status" value="1"/>
</dbReference>
<feature type="compositionally biased region" description="Polar residues" evidence="1">
    <location>
        <begin position="1"/>
        <end position="15"/>
    </location>
</feature>
<feature type="domain" description="DUF883" evidence="3">
    <location>
        <begin position="89"/>
        <end position="110"/>
    </location>
</feature>
<evidence type="ECO:0000313" key="5">
    <source>
        <dbReference type="Proteomes" id="UP000321337"/>
    </source>
</evidence>
<gene>
    <name evidence="4" type="ORF">TPL01_28170</name>
</gene>
<protein>
    <recommendedName>
        <fullName evidence="3">DUF883 domain-containing protein</fullName>
    </recommendedName>
</protein>
<evidence type="ECO:0000259" key="3">
    <source>
        <dbReference type="Pfam" id="PF19029"/>
    </source>
</evidence>
<feature type="transmembrane region" description="Helical" evidence="2">
    <location>
        <begin position="97"/>
        <end position="115"/>
    </location>
</feature>
<keyword evidence="2" id="KW-1133">Transmembrane helix</keyword>
<dbReference type="InterPro" id="IPR043605">
    <property type="entry name" value="DUF883_C"/>
</dbReference>
<evidence type="ECO:0000313" key="4">
    <source>
        <dbReference type="EMBL" id="GEP31679.1"/>
    </source>
</evidence>
<feature type="region of interest" description="Disordered" evidence="1">
    <location>
        <begin position="1"/>
        <end position="23"/>
    </location>
</feature>
<evidence type="ECO:0000256" key="1">
    <source>
        <dbReference type="SAM" id="MobiDB-lite"/>
    </source>
</evidence>
<dbReference type="EMBL" id="BKAD01000034">
    <property type="protein sequence ID" value="GEP31679.1"/>
    <property type="molecule type" value="Genomic_DNA"/>
</dbReference>
<organism evidence="4 5">
    <name type="scientific">Sulfuriferula plumbiphila</name>
    <dbReference type="NCBI Taxonomy" id="171865"/>
    <lineage>
        <taxon>Bacteria</taxon>
        <taxon>Pseudomonadati</taxon>
        <taxon>Pseudomonadota</taxon>
        <taxon>Betaproteobacteria</taxon>
        <taxon>Nitrosomonadales</taxon>
        <taxon>Sulfuricellaceae</taxon>
        <taxon>Sulfuriferula</taxon>
    </lineage>
</organism>
<dbReference type="Proteomes" id="UP000321337">
    <property type="component" value="Unassembled WGS sequence"/>
</dbReference>
<dbReference type="RefSeq" id="WP_147074642.1">
    <property type="nucleotide sequence ID" value="NZ_AP021884.1"/>
</dbReference>
<keyword evidence="2" id="KW-0812">Transmembrane</keyword>
<accession>A0A512LB17</accession>
<keyword evidence="5" id="KW-1185">Reference proteome</keyword>
<dbReference type="OrthoDB" id="8548400at2"/>
<dbReference type="AlphaFoldDB" id="A0A512LB17"/>
<evidence type="ECO:0000256" key="2">
    <source>
        <dbReference type="SAM" id="Phobius"/>
    </source>
</evidence>
<comment type="caution">
    <text evidence="4">The sequence shown here is derived from an EMBL/GenBank/DDBJ whole genome shotgun (WGS) entry which is preliminary data.</text>
</comment>
<proteinExistence type="predicted"/>